<dbReference type="PRINTS" id="PR00463">
    <property type="entry name" value="EP450I"/>
</dbReference>
<comment type="caution">
    <text evidence="5">The sequence shown here is derived from an EMBL/GenBank/DDBJ whole genome shotgun (WGS) entry which is preliminary data.</text>
</comment>
<dbReference type="GO" id="GO:0005506">
    <property type="term" value="F:iron ion binding"/>
    <property type="evidence" value="ECO:0007669"/>
    <property type="project" value="InterPro"/>
</dbReference>
<evidence type="ECO:0000256" key="3">
    <source>
        <dbReference type="ARBA" id="ARBA00023002"/>
    </source>
</evidence>
<organism evidence="5 6">
    <name type="scientific">Rhododendron griersonianum</name>
    <dbReference type="NCBI Taxonomy" id="479676"/>
    <lineage>
        <taxon>Eukaryota</taxon>
        <taxon>Viridiplantae</taxon>
        <taxon>Streptophyta</taxon>
        <taxon>Embryophyta</taxon>
        <taxon>Tracheophyta</taxon>
        <taxon>Spermatophyta</taxon>
        <taxon>Magnoliopsida</taxon>
        <taxon>eudicotyledons</taxon>
        <taxon>Gunneridae</taxon>
        <taxon>Pentapetalae</taxon>
        <taxon>asterids</taxon>
        <taxon>Ericales</taxon>
        <taxon>Ericaceae</taxon>
        <taxon>Ericoideae</taxon>
        <taxon>Rhodoreae</taxon>
        <taxon>Rhododendron</taxon>
    </lineage>
</organism>
<evidence type="ECO:0000256" key="4">
    <source>
        <dbReference type="ARBA" id="ARBA00023004"/>
    </source>
</evidence>
<keyword evidence="2" id="KW-0479">Metal-binding</keyword>
<keyword evidence="3" id="KW-0560">Oxidoreductase</keyword>
<dbReference type="InterPro" id="IPR036396">
    <property type="entry name" value="Cyt_P450_sf"/>
</dbReference>
<dbReference type="PANTHER" id="PTHR47950:SF25">
    <property type="entry name" value="FLAVONOID 3',5'-HYDROXYLASE"/>
    <property type="match status" value="1"/>
</dbReference>
<evidence type="ECO:0000256" key="1">
    <source>
        <dbReference type="ARBA" id="ARBA00010617"/>
    </source>
</evidence>
<dbReference type="Pfam" id="PF00067">
    <property type="entry name" value="p450"/>
    <property type="match status" value="1"/>
</dbReference>
<dbReference type="GO" id="GO:0004497">
    <property type="term" value="F:monooxygenase activity"/>
    <property type="evidence" value="ECO:0007669"/>
    <property type="project" value="InterPro"/>
</dbReference>
<dbReference type="AlphaFoldDB" id="A0AAV6KU78"/>
<keyword evidence="6" id="KW-1185">Reference proteome</keyword>
<evidence type="ECO:0000313" key="6">
    <source>
        <dbReference type="Proteomes" id="UP000823749"/>
    </source>
</evidence>
<comment type="similarity">
    <text evidence="1">Belongs to the cytochrome P450 family.</text>
</comment>
<dbReference type="GO" id="GO:0020037">
    <property type="term" value="F:heme binding"/>
    <property type="evidence" value="ECO:0007669"/>
    <property type="project" value="InterPro"/>
</dbReference>
<evidence type="ECO:0000256" key="2">
    <source>
        <dbReference type="ARBA" id="ARBA00022723"/>
    </source>
</evidence>
<keyword evidence="4" id="KW-0408">Iron</keyword>
<name>A0AAV6KU78_9ERIC</name>
<protein>
    <recommendedName>
        <fullName evidence="7">Cytochrome P450</fullName>
    </recommendedName>
</protein>
<dbReference type="InterPro" id="IPR002401">
    <property type="entry name" value="Cyt_P450_E_grp-I"/>
</dbReference>
<dbReference type="PANTHER" id="PTHR47950">
    <property type="entry name" value="CYTOCHROME P450, FAMILY 76, SUBFAMILY C, POLYPEPTIDE 5-RELATED"/>
    <property type="match status" value="1"/>
</dbReference>
<evidence type="ECO:0000313" key="5">
    <source>
        <dbReference type="EMBL" id="KAG5555980.1"/>
    </source>
</evidence>
<dbReference type="SUPFAM" id="SSF48264">
    <property type="entry name" value="Cytochrome P450"/>
    <property type="match status" value="1"/>
</dbReference>
<dbReference type="Proteomes" id="UP000823749">
    <property type="component" value="Chromosome 3"/>
</dbReference>
<reference evidence="5" key="1">
    <citation type="submission" date="2020-08" db="EMBL/GenBank/DDBJ databases">
        <title>Plant Genome Project.</title>
        <authorList>
            <person name="Zhang R.-G."/>
        </authorList>
    </citation>
    <scope>NUCLEOTIDE SEQUENCE</scope>
    <source>
        <strain evidence="5">WSP0</strain>
        <tissue evidence="5">Leaf</tissue>
    </source>
</reference>
<dbReference type="GO" id="GO:0016705">
    <property type="term" value="F:oxidoreductase activity, acting on paired donors, with incorporation or reduction of molecular oxygen"/>
    <property type="evidence" value="ECO:0007669"/>
    <property type="project" value="InterPro"/>
</dbReference>
<dbReference type="Gene3D" id="1.10.630.10">
    <property type="entry name" value="Cytochrome P450"/>
    <property type="match status" value="1"/>
</dbReference>
<evidence type="ECO:0008006" key="7">
    <source>
        <dbReference type="Google" id="ProtNLM"/>
    </source>
</evidence>
<gene>
    <name evidence="5" type="ORF">RHGRI_006571</name>
</gene>
<dbReference type="EMBL" id="JACTNZ010000003">
    <property type="protein sequence ID" value="KAG5555980.1"/>
    <property type="molecule type" value="Genomic_DNA"/>
</dbReference>
<proteinExistence type="inferred from homology"/>
<dbReference type="InterPro" id="IPR001128">
    <property type="entry name" value="Cyt_P450"/>
</dbReference>
<sequence>MANREVSDGSELTMTHIKALLLNWYIACIDKSAGTVEWALAEMIRNHRILERAQKEMDRVIGRDRLLEESDLPNLPYLQTICKETLRLHPPVPLSIPRVSVDPCEVNTYYIPKNTRLFVYVWAIG</sequence>
<accession>A0AAV6KU78</accession>